<organism evidence="1 2">
    <name type="scientific">Colletotrichum shisoi</name>
    <dbReference type="NCBI Taxonomy" id="2078593"/>
    <lineage>
        <taxon>Eukaryota</taxon>
        <taxon>Fungi</taxon>
        <taxon>Dikarya</taxon>
        <taxon>Ascomycota</taxon>
        <taxon>Pezizomycotina</taxon>
        <taxon>Sordariomycetes</taxon>
        <taxon>Hypocreomycetidae</taxon>
        <taxon>Glomerellales</taxon>
        <taxon>Glomerellaceae</taxon>
        <taxon>Colletotrichum</taxon>
        <taxon>Colletotrichum destructivum species complex</taxon>
    </lineage>
</organism>
<reference evidence="1 2" key="1">
    <citation type="journal article" date="2019" name="Sci. Rep.">
        <title>Colletotrichum shisoi sp. nov., an anthracnose pathogen of Perilla frutescens in Japan: molecular phylogenetic, morphological and genomic evidence.</title>
        <authorList>
            <person name="Gan P."/>
            <person name="Tsushima A."/>
            <person name="Hiroyama R."/>
            <person name="Narusaka M."/>
            <person name="Takano Y."/>
            <person name="Narusaka Y."/>
            <person name="Kawaradani M."/>
            <person name="Damm U."/>
            <person name="Shirasu K."/>
        </authorList>
    </citation>
    <scope>NUCLEOTIDE SEQUENCE [LARGE SCALE GENOMIC DNA]</scope>
    <source>
        <strain evidence="1 2">PG-2018a</strain>
    </source>
</reference>
<sequence>MQDGEVFGFTYQGRPRGVGLRLRESLIGVIFVILRIRLAGDIQEGGAATDFLSYRRVVGPESVRGRHLKATYH</sequence>
<dbReference type="AlphaFoldDB" id="A0A5Q4BQ70"/>
<evidence type="ECO:0000313" key="1">
    <source>
        <dbReference type="EMBL" id="TQN69160.1"/>
    </source>
</evidence>
<dbReference type="Proteomes" id="UP000326340">
    <property type="component" value="Unassembled WGS sequence"/>
</dbReference>
<comment type="caution">
    <text evidence="1">The sequence shown here is derived from an EMBL/GenBank/DDBJ whole genome shotgun (WGS) entry which is preliminary data.</text>
</comment>
<gene>
    <name evidence="1" type="ORF">CSHISOI_06318</name>
</gene>
<proteinExistence type="predicted"/>
<name>A0A5Q4BQ70_9PEZI</name>
<evidence type="ECO:0000313" key="2">
    <source>
        <dbReference type="Proteomes" id="UP000326340"/>
    </source>
</evidence>
<accession>A0A5Q4BQ70</accession>
<dbReference type="EMBL" id="PUHP01000562">
    <property type="protein sequence ID" value="TQN69160.1"/>
    <property type="molecule type" value="Genomic_DNA"/>
</dbReference>
<protein>
    <submittedName>
        <fullName evidence="1">Uncharacterized protein</fullName>
    </submittedName>
</protein>
<keyword evidence="2" id="KW-1185">Reference proteome</keyword>